<dbReference type="InterPro" id="IPR058592">
    <property type="entry name" value="Gtf3_C"/>
</dbReference>
<dbReference type="OrthoDB" id="9790931at2"/>
<keyword evidence="1" id="KW-0808">Transferase</keyword>
<sequence length="349" mass="40077">MEKYQIFETLDGGFHAGTKANGDIADIAERLGYEKVIIRQVNQKDSKIAKLQRQLVWKKDFNEAFNKIENNSIVLLQNPFHHNQLTRNRILKKLKTQKNVKYISIIHDVEKLRAFRYNDYYKNEFDFMLEIGDVFIVHNEKMLKYFESLGVESSKLINLEIFDYLDENIDEDKKISFEKSITVAGNLDTTKCGYIGELGNLGIKVNLFGPNFDEQMKNNNNITYFGSFPPNDIPSHLNKGFGLVWDGTSINGCQGQSGQYLKYNNPHKLSLYLSSGLPVVIWKDAAEAKYVMDKKVGIAVGSLMELKSIFDDMDENSYYELCENVKFISKKLRKGHFATKAIKEAEALL</sequence>
<dbReference type="RefSeq" id="WP_074732316.1">
    <property type="nucleotide sequence ID" value="NZ_FNYK01000037.1"/>
</dbReference>
<name>A0A1H6V1R7_9FIRM</name>
<accession>A0A1H6V1R7</accession>
<keyword evidence="5" id="KW-1185">Reference proteome</keyword>
<organism evidence="4 5">
    <name type="scientific">Sharpea azabuensis</name>
    <dbReference type="NCBI Taxonomy" id="322505"/>
    <lineage>
        <taxon>Bacteria</taxon>
        <taxon>Bacillati</taxon>
        <taxon>Bacillota</taxon>
        <taxon>Erysipelotrichia</taxon>
        <taxon>Erysipelotrichales</taxon>
        <taxon>Coprobacillaceae</taxon>
        <taxon>Sharpea</taxon>
    </lineage>
</organism>
<evidence type="ECO:0000259" key="2">
    <source>
        <dbReference type="Pfam" id="PF26334"/>
    </source>
</evidence>
<dbReference type="PIRSF" id="PIRSF007023">
    <property type="entry name" value="UDP-Galf_transf"/>
    <property type="match status" value="1"/>
</dbReference>
<reference evidence="5" key="1">
    <citation type="submission" date="2016-10" db="EMBL/GenBank/DDBJ databases">
        <authorList>
            <person name="Varghese N."/>
        </authorList>
    </citation>
    <scope>NUCLEOTIDE SEQUENCE [LARGE SCALE GENOMIC DNA]</scope>
    <source>
        <strain evidence="5">DSM 20406</strain>
    </source>
</reference>
<dbReference type="Pfam" id="PF26334">
    <property type="entry name" value="Gtf3_N"/>
    <property type="match status" value="1"/>
</dbReference>
<dbReference type="InterPro" id="IPR058591">
    <property type="entry name" value="Gtf3_N"/>
</dbReference>
<dbReference type="Proteomes" id="UP000183028">
    <property type="component" value="Unassembled WGS sequence"/>
</dbReference>
<evidence type="ECO:0000259" key="3">
    <source>
        <dbReference type="Pfam" id="PF26337"/>
    </source>
</evidence>
<dbReference type="Pfam" id="PF26337">
    <property type="entry name" value="Gtf3_C"/>
    <property type="match status" value="1"/>
</dbReference>
<evidence type="ECO:0008006" key="6">
    <source>
        <dbReference type="Google" id="ProtNLM"/>
    </source>
</evidence>
<dbReference type="eggNOG" id="COG0438">
    <property type="taxonomic scope" value="Bacteria"/>
</dbReference>
<dbReference type="Gene3D" id="3.40.50.2000">
    <property type="entry name" value="Glycogen Phosphorylase B"/>
    <property type="match status" value="2"/>
</dbReference>
<proteinExistence type="predicted"/>
<evidence type="ECO:0000313" key="4">
    <source>
        <dbReference type="EMBL" id="SEI94560.1"/>
    </source>
</evidence>
<dbReference type="EMBL" id="FNYK01000037">
    <property type="protein sequence ID" value="SEI94560.1"/>
    <property type="molecule type" value="Genomic_DNA"/>
</dbReference>
<evidence type="ECO:0000313" key="5">
    <source>
        <dbReference type="Proteomes" id="UP000183028"/>
    </source>
</evidence>
<evidence type="ECO:0000256" key="1">
    <source>
        <dbReference type="ARBA" id="ARBA00022679"/>
    </source>
</evidence>
<feature type="domain" description="Glucosyltransferase 3-like N-terminal" evidence="2">
    <location>
        <begin position="8"/>
        <end position="161"/>
    </location>
</feature>
<gene>
    <name evidence="4" type="ORF">SAMN04487834_103714</name>
</gene>
<feature type="domain" description="Glucosyltransferase 3-like C-terminal" evidence="3">
    <location>
        <begin position="181"/>
        <end position="345"/>
    </location>
</feature>
<dbReference type="AlphaFoldDB" id="A0A1H6V1R7"/>
<protein>
    <recommendedName>
        <fullName evidence="6">Beta-1,6-galactofuranosyltransferase</fullName>
    </recommendedName>
</protein>